<comment type="caution">
    <text evidence="1">The sequence shown here is derived from an EMBL/GenBank/DDBJ whole genome shotgun (WGS) entry which is preliminary data.</text>
</comment>
<protein>
    <submittedName>
        <fullName evidence="1">Uncharacterized protein</fullName>
    </submittedName>
</protein>
<evidence type="ECO:0000313" key="1">
    <source>
        <dbReference type="EMBL" id="KPL53597.1"/>
    </source>
</evidence>
<sequence length="95" mass="10501">MLPQPDDVRADLLIDRIERLAGMVGERFVRKADPRRLGPDDRRAALVALAELSEALAALEPLRRWIGRRIEGASASNQASLAYLRTARALAAGRR</sequence>
<proteinExistence type="predicted"/>
<dbReference type="EMBL" id="LJYW01000001">
    <property type="protein sequence ID" value="KPL53597.1"/>
    <property type="molecule type" value="Genomic_DNA"/>
</dbReference>
<organism evidence="1 2">
    <name type="scientific">Prosthecodimorpha hirschii</name>
    <dbReference type="NCBI Taxonomy" id="665126"/>
    <lineage>
        <taxon>Bacteria</taxon>
        <taxon>Pseudomonadati</taxon>
        <taxon>Pseudomonadota</taxon>
        <taxon>Alphaproteobacteria</taxon>
        <taxon>Hyphomicrobiales</taxon>
        <taxon>Ancalomicrobiaceae</taxon>
        <taxon>Prosthecodimorpha</taxon>
    </lineage>
</organism>
<dbReference type="Proteomes" id="UP000048984">
    <property type="component" value="Unassembled WGS sequence"/>
</dbReference>
<reference evidence="1 2" key="2">
    <citation type="submission" date="2015-10" db="EMBL/GenBank/DDBJ databases">
        <title>Draft Genome Sequence of Prosthecomicrobium hirschii ATCC 27832.</title>
        <authorList>
            <person name="Daniel J."/>
            <person name="Givan S.A."/>
            <person name="Brun Y.V."/>
            <person name="Brown P.J."/>
        </authorList>
    </citation>
    <scope>NUCLEOTIDE SEQUENCE [LARGE SCALE GENOMIC DNA]</scope>
    <source>
        <strain evidence="1 2">16</strain>
    </source>
</reference>
<dbReference type="RefSeq" id="WP_054359761.1">
    <property type="nucleotide sequence ID" value="NZ_LJYW01000001.1"/>
</dbReference>
<reference evidence="1 2" key="1">
    <citation type="submission" date="2015-09" db="EMBL/GenBank/DDBJ databases">
        <authorList>
            <person name="Jackson K.R."/>
            <person name="Lunt B.L."/>
            <person name="Fisher J.N.B."/>
            <person name="Gardner A.V."/>
            <person name="Bailey M.E."/>
            <person name="Deus L.M."/>
            <person name="Earl A.S."/>
            <person name="Gibby P.D."/>
            <person name="Hartmann K.A."/>
            <person name="Liu J.E."/>
            <person name="Manci A.M."/>
            <person name="Nielsen D.A."/>
            <person name="Solomon M.B."/>
            <person name="Breakwell D.P."/>
            <person name="Burnett S.H."/>
            <person name="Grose J.H."/>
        </authorList>
    </citation>
    <scope>NUCLEOTIDE SEQUENCE [LARGE SCALE GENOMIC DNA]</scope>
    <source>
        <strain evidence="1 2">16</strain>
    </source>
</reference>
<dbReference type="AlphaFoldDB" id="A0A0P6VQW4"/>
<evidence type="ECO:0000313" key="2">
    <source>
        <dbReference type="Proteomes" id="UP000048984"/>
    </source>
</evidence>
<keyword evidence="2" id="KW-1185">Reference proteome</keyword>
<dbReference type="STRING" id="665126.ABB55_16395"/>
<name>A0A0P6VQW4_9HYPH</name>
<accession>A0A0P6VQW4</accession>
<gene>
    <name evidence="1" type="ORF">ABB55_16395</name>
</gene>